<dbReference type="GO" id="GO:0003735">
    <property type="term" value="F:structural constituent of ribosome"/>
    <property type="evidence" value="ECO:0007669"/>
    <property type="project" value="InterPro"/>
</dbReference>
<accession>A0AA41MJ01</accession>
<dbReference type="InterPro" id="IPR005707">
    <property type="entry name" value="Ribosomal_uS2_euk/arc"/>
</dbReference>
<evidence type="ECO:0000313" key="4">
    <source>
        <dbReference type="Proteomes" id="UP001166674"/>
    </source>
</evidence>
<organism evidence="3 4">
    <name type="scientific">Sciurus carolinensis</name>
    <name type="common">Eastern gray squirrel</name>
    <dbReference type="NCBI Taxonomy" id="30640"/>
    <lineage>
        <taxon>Eukaryota</taxon>
        <taxon>Metazoa</taxon>
        <taxon>Chordata</taxon>
        <taxon>Craniata</taxon>
        <taxon>Vertebrata</taxon>
        <taxon>Euteleostomi</taxon>
        <taxon>Mammalia</taxon>
        <taxon>Eutheria</taxon>
        <taxon>Euarchontoglires</taxon>
        <taxon>Glires</taxon>
        <taxon>Rodentia</taxon>
        <taxon>Sciuromorpha</taxon>
        <taxon>Sciuridae</taxon>
        <taxon>Sciurinae</taxon>
        <taxon>Sciurini</taxon>
        <taxon>Sciurus</taxon>
    </lineage>
</organism>
<keyword evidence="1 3" id="KW-0689">Ribosomal protein</keyword>
<evidence type="ECO:0000313" key="3">
    <source>
        <dbReference type="EMBL" id="MBZ3872838.1"/>
    </source>
</evidence>
<dbReference type="GO" id="GO:0015935">
    <property type="term" value="C:small ribosomal subunit"/>
    <property type="evidence" value="ECO:0007669"/>
    <property type="project" value="InterPro"/>
</dbReference>
<dbReference type="EMBL" id="JAATJV010193900">
    <property type="protein sequence ID" value="MBZ3872838.1"/>
    <property type="molecule type" value="Genomic_DNA"/>
</dbReference>
<sequence length="115" mass="12807">MWTDSPLHYVDIAILHNNKGAHSVGLMWQMLAQEILLCDMFSEHPWEVMPELYSYRNPAETEKEEQVIAGKAVTKEEFHGTCTVSAPEFTATQPEVTDQSGCVQGALYACSAVLC</sequence>
<proteinExistence type="predicted"/>
<dbReference type="AlphaFoldDB" id="A0AA41MJ01"/>
<dbReference type="SUPFAM" id="SSF52313">
    <property type="entry name" value="Ribosomal protein S2"/>
    <property type="match status" value="1"/>
</dbReference>
<dbReference type="Proteomes" id="UP001166674">
    <property type="component" value="Unassembled WGS sequence"/>
</dbReference>
<keyword evidence="4" id="KW-1185">Reference proteome</keyword>
<gene>
    <name evidence="3" type="ORF">SUZIE_119940</name>
</gene>
<dbReference type="PANTHER" id="PTHR11489">
    <property type="entry name" value="40S RIBOSOMAL PROTEIN SA"/>
    <property type="match status" value="1"/>
</dbReference>
<protein>
    <submittedName>
        <fullName evidence="3">40S ribosomal protein SA</fullName>
    </submittedName>
</protein>
<evidence type="ECO:0000256" key="1">
    <source>
        <dbReference type="ARBA" id="ARBA00022980"/>
    </source>
</evidence>
<keyword evidence="2" id="KW-0687">Ribonucleoprotein</keyword>
<reference evidence="3" key="1">
    <citation type="submission" date="2020-03" db="EMBL/GenBank/DDBJ databases">
        <title>Studies in the Genomics of Life Span.</title>
        <authorList>
            <person name="Glass D."/>
        </authorList>
    </citation>
    <scope>NUCLEOTIDE SEQUENCE</scope>
    <source>
        <strain evidence="3">SUZIE</strain>
        <tissue evidence="3">Muscle</tissue>
    </source>
</reference>
<evidence type="ECO:0000256" key="2">
    <source>
        <dbReference type="ARBA" id="ARBA00023274"/>
    </source>
</evidence>
<name>A0AA41MJ01_SCICA</name>
<dbReference type="InterPro" id="IPR023591">
    <property type="entry name" value="Ribosomal_uS2_flav_dom_sf"/>
</dbReference>
<comment type="caution">
    <text evidence="3">The sequence shown here is derived from an EMBL/GenBank/DDBJ whole genome shotgun (WGS) entry which is preliminary data.</text>
</comment>
<dbReference type="Gene3D" id="3.40.50.10490">
    <property type="entry name" value="Glucose-6-phosphate isomerase like protein, domain 1"/>
    <property type="match status" value="1"/>
</dbReference>
<dbReference type="GO" id="GO:0006412">
    <property type="term" value="P:translation"/>
    <property type="evidence" value="ECO:0007669"/>
    <property type="project" value="InterPro"/>
</dbReference>